<reference evidence="2 3" key="1">
    <citation type="journal article" date="2016" name="Nat. Commun.">
        <title>Ectomycorrhizal ecology is imprinted in the genome of the dominant symbiotic fungus Cenococcum geophilum.</title>
        <authorList>
            <consortium name="DOE Joint Genome Institute"/>
            <person name="Peter M."/>
            <person name="Kohler A."/>
            <person name="Ohm R.A."/>
            <person name="Kuo A."/>
            <person name="Krutzmann J."/>
            <person name="Morin E."/>
            <person name="Arend M."/>
            <person name="Barry K.W."/>
            <person name="Binder M."/>
            <person name="Choi C."/>
            <person name="Clum A."/>
            <person name="Copeland A."/>
            <person name="Grisel N."/>
            <person name="Haridas S."/>
            <person name="Kipfer T."/>
            <person name="LaButti K."/>
            <person name="Lindquist E."/>
            <person name="Lipzen A."/>
            <person name="Maire R."/>
            <person name="Meier B."/>
            <person name="Mihaltcheva S."/>
            <person name="Molinier V."/>
            <person name="Murat C."/>
            <person name="Poggeler S."/>
            <person name="Quandt C.A."/>
            <person name="Sperisen C."/>
            <person name="Tritt A."/>
            <person name="Tisserant E."/>
            <person name="Crous P.W."/>
            <person name="Henrissat B."/>
            <person name="Nehls U."/>
            <person name="Egli S."/>
            <person name="Spatafora J.W."/>
            <person name="Grigoriev I.V."/>
            <person name="Martin F.M."/>
        </authorList>
    </citation>
    <scope>NUCLEOTIDE SEQUENCE [LARGE SCALE GENOMIC DNA]</scope>
    <source>
        <strain evidence="2 3">CBS 207.34</strain>
    </source>
</reference>
<dbReference type="AlphaFoldDB" id="A0A8E2FDF7"/>
<protein>
    <submittedName>
        <fullName evidence="2">Uncharacterized protein</fullName>
    </submittedName>
</protein>
<feature type="compositionally biased region" description="Basic and acidic residues" evidence="1">
    <location>
        <begin position="117"/>
        <end position="126"/>
    </location>
</feature>
<dbReference type="EMBL" id="KV748484">
    <property type="protein sequence ID" value="OCL15117.1"/>
    <property type="molecule type" value="Genomic_DNA"/>
</dbReference>
<feature type="region of interest" description="Disordered" evidence="1">
    <location>
        <begin position="76"/>
        <end position="242"/>
    </location>
</feature>
<dbReference type="OrthoDB" id="3941875at2759"/>
<proteinExistence type="predicted"/>
<name>A0A8E2FDF7_9PEZI</name>
<sequence length="320" mass="35605">MTSRPDSPPTTTASQDLLIDCLDIVATQGAYLVPRAGTPVSQEAYDDQFAAALKQHLDAVITEQICRSVMYHGAADEWPMGHTPPEVKEKRKAKLKAQEELEGATSDDGSDNDDDDKDKGGNDIDARVGPGKPVAAPDRPRRPRRPRQADWLPTPPLSAESPLATPYRRKRRRISGEDEEEKERPAKKHVSFAQEVSAAAEDAVPNTAQQKGRKRRRTLDVGDEEEGDKKRPSKASRSRAYDTASRRSWVHGAFITDIKETLKGIDPTIRTVRSTRGLETEACSNSWGRDRKHFRVDSAGEVTECLCEKVRRDFLEGYCA</sequence>
<evidence type="ECO:0000256" key="1">
    <source>
        <dbReference type="SAM" id="MobiDB-lite"/>
    </source>
</evidence>
<organism evidence="2 3">
    <name type="scientific">Glonium stellatum</name>
    <dbReference type="NCBI Taxonomy" id="574774"/>
    <lineage>
        <taxon>Eukaryota</taxon>
        <taxon>Fungi</taxon>
        <taxon>Dikarya</taxon>
        <taxon>Ascomycota</taxon>
        <taxon>Pezizomycotina</taxon>
        <taxon>Dothideomycetes</taxon>
        <taxon>Pleosporomycetidae</taxon>
        <taxon>Gloniales</taxon>
        <taxon>Gloniaceae</taxon>
        <taxon>Glonium</taxon>
    </lineage>
</organism>
<dbReference type="Proteomes" id="UP000250140">
    <property type="component" value="Unassembled WGS sequence"/>
</dbReference>
<evidence type="ECO:0000313" key="3">
    <source>
        <dbReference type="Proteomes" id="UP000250140"/>
    </source>
</evidence>
<gene>
    <name evidence="2" type="ORF">AOQ84DRAFT_370659</name>
</gene>
<accession>A0A8E2FDF7</accession>
<evidence type="ECO:0000313" key="2">
    <source>
        <dbReference type="EMBL" id="OCL15117.1"/>
    </source>
</evidence>
<keyword evidence="3" id="KW-1185">Reference proteome</keyword>